<sequence length="96" mass="11335">MTKEKDCLSYNQLKIWKLVNKVKKEIRGYEKCCKLVNDSFFLCTNLLKLKRGLRPKVRSELGPIQEKNLKRELLVIFYNTIDLFVLVVVVNSSNER</sequence>
<reference evidence="2" key="1">
    <citation type="submission" date="2018-11" db="EMBL/GenBank/DDBJ databases">
        <authorList>
            <consortium name="Genoscope - CEA"/>
            <person name="William W."/>
        </authorList>
    </citation>
    <scope>NUCLEOTIDE SEQUENCE</scope>
</reference>
<protein>
    <submittedName>
        <fullName evidence="2">Uncharacterized protein</fullName>
    </submittedName>
</protein>
<proteinExistence type="predicted"/>
<dbReference type="EMBL" id="LR031880">
    <property type="protein sequence ID" value="VDD63809.1"/>
    <property type="molecule type" value="Genomic_DNA"/>
</dbReference>
<keyword evidence="1" id="KW-1133">Transmembrane helix</keyword>
<keyword evidence="1" id="KW-0812">Transmembrane</keyword>
<dbReference type="AlphaFoldDB" id="A0A3P6HD08"/>
<evidence type="ECO:0000313" key="2">
    <source>
        <dbReference type="EMBL" id="VDD63809.1"/>
    </source>
</evidence>
<evidence type="ECO:0000256" key="1">
    <source>
        <dbReference type="SAM" id="Phobius"/>
    </source>
</evidence>
<keyword evidence="1" id="KW-0472">Membrane</keyword>
<name>A0A3P6HD08_BRAOL</name>
<organism evidence="2">
    <name type="scientific">Brassica oleracea</name>
    <name type="common">Wild cabbage</name>
    <dbReference type="NCBI Taxonomy" id="3712"/>
    <lineage>
        <taxon>Eukaryota</taxon>
        <taxon>Viridiplantae</taxon>
        <taxon>Streptophyta</taxon>
        <taxon>Embryophyta</taxon>
        <taxon>Tracheophyta</taxon>
        <taxon>Spermatophyta</taxon>
        <taxon>Magnoliopsida</taxon>
        <taxon>eudicotyledons</taxon>
        <taxon>Gunneridae</taxon>
        <taxon>Pentapetalae</taxon>
        <taxon>rosids</taxon>
        <taxon>malvids</taxon>
        <taxon>Brassicales</taxon>
        <taxon>Brassicaceae</taxon>
        <taxon>Brassiceae</taxon>
        <taxon>Brassica</taxon>
    </lineage>
</organism>
<gene>
    <name evidence="2" type="ORF">BOLC6T39262H</name>
</gene>
<accession>A0A3P6HD08</accession>
<feature type="transmembrane region" description="Helical" evidence="1">
    <location>
        <begin position="73"/>
        <end position="90"/>
    </location>
</feature>